<feature type="compositionally biased region" description="Basic and acidic residues" evidence="2">
    <location>
        <begin position="373"/>
        <end position="393"/>
    </location>
</feature>
<feature type="region of interest" description="Disordered" evidence="2">
    <location>
        <begin position="373"/>
        <end position="405"/>
    </location>
</feature>
<dbReference type="AlphaFoldDB" id="A0A6C0I444"/>
<dbReference type="EMBL" id="MN740092">
    <property type="protein sequence ID" value="QHT87559.1"/>
    <property type="molecule type" value="Genomic_DNA"/>
</dbReference>
<evidence type="ECO:0000256" key="1">
    <source>
        <dbReference type="SAM" id="Coils"/>
    </source>
</evidence>
<proteinExistence type="predicted"/>
<evidence type="ECO:0000313" key="3">
    <source>
        <dbReference type="EMBL" id="QHT87559.1"/>
    </source>
</evidence>
<evidence type="ECO:0000256" key="2">
    <source>
        <dbReference type="SAM" id="MobiDB-lite"/>
    </source>
</evidence>
<feature type="compositionally biased region" description="Basic residues" evidence="2">
    <location>
        <begin position="394"/>
        <end position="405"/>
    </location>
</feature>
<protein>
    <submittedName>
        <fullName evidence="3">Uncharacterized protein</fullName>
    </submittedName>
</protein>
<feature type="coiled-coil region" evidence="1">
    <location>
        <begin position="319"/>
        <end position="346"/>
    </location>
</feature>
<organism evidence="3">
    <name type="scientific">viral metagenome</name>
    <dbReference type="NCBI Taxonomy" id="1070528"/>
    <lineage>
        <taxon>unclassified sequences</taxon>
        <taxon>metagenomes</taxon>
        <taxon>organismal metagenomes</taxon>
    </lineage>
</organism>
<feature type="region of interest" description="Disordered" evidence="2">
    <location>
        <begin position="158"/>
        <end position="185"/>
    </location>
</feature>
<accession>A0A6C0I444</accession>
<name>A0A6C0I444_9ZZZZ</name>
<keyword evidence="1" id="KW-0175">Coiled coil</keyword>
<reference evidence="3" key="1">
    <citation type="journal article" date="2020" name="Nature">
        <title>Giant virus diversity and host interactions through global metagenomics.</title>
        <authorList>
            <person name="Schulz F."/>
            <person name="Roux S."/>
            <person name="Paez-Espino D."/>
            <person name="Jungbluth S."/>
            <person name="Walsh D.A."/>
            <person name="Denef V.J."/>
            <person name="McMahon K.D."/>
            <person name="Konstantinidis K.T."/>
            <person name="Eloe-Fadrosh E.A."/>
            <person name="Kyrpides N.C."/>
            <person name="Woyke T."/>
        </authorList>
    </citation>
    <scope>NUCLEOTIDE SEQUENCE</scope>
    <source>
        <strain evidence="3">GVMAG-M-3300023184-190</strain>
    </source>
</reference>
<sequence length="405" mass="46482">MATTYPPNFKSVVSDFINDLSTTFPEYSYLWSKWAKPDITDIELQYLYDYCMTVYPERFFDILNQNKDMFDVTCDINTVFLPNVDFKLLFHCRDITENTITALWKYLQLMLFTIVGGVKDKANFGDTMNMFENIDQEEFQNKLNETMKNMSDFFSNMTKETEKEEESNENNGASNTGTREVPNPEEMKDHLKGLFDGKIGKLAQEMAEDISEDFASMLNIDPSKINSTEDVMKELMKNPAKMMDLMKKVGGKLDEKMRNGDISKDEIMKEAGELMNKMKGMGNASAGAGAGGDAFSEMFKNMTKAMGNQKGARMDTNAIDRMTKQQAMKEKMLAKLRAKQEQKEKEKPVYSLESKSENEMVFRLEGEAAQEKSYIHPDILKEMAKEEEKEKDTKKKTKSGQKKKK</sequence>
<feature type="compositionally biased region" description="Low complexity" evidence="2">
    <location>
        <begin position="169"/>
        <end position="178"/>
    </location>
</feature>